<dbReference type="AlphaFoldDB" id="A0A7I4Z511"/>
<dbReference type="SUPFAM" id="SSF52768">
    <property type="entry name" value="Arginase/deacetylase"/>
    <property type="match status" value="1"/>
</dbReference>
<reference evidence="3" key="1">
    <citation type="submission" date="2020-12" db="UniProtKB">
        <authorList>
            <consortium name="WormBaseParasite"/>
        </authorList>
    </citation>
    <scope>IDENTIFICATION</scope>
    <source>
        <strain evidence="3">MHco3</strain>
    </source>
</reference>
<dbReference type="WBParaSite" id="HCON_00190290-00001">
    <property type="protein sequence ID" value="HCON_00190290-00001"/>
    <property type="gene ID" value="HCON_00190290"/>
</dbReference>
<keyword evidence="2" id="KW-1185">Reference proteome</keyword>
<dbReference type="PROSITE" id="PS51409">
    <property type="entry name" value="ARGINASE_2"/>
    <property type="match status" value="1"/>
</dbReference>
<evidence type="ECO:0000256" key="1">
    <source>
        <dbReference type="PROSITE-ProRule" id="PRU00742"/>
    </source>
</evidence>
<dbReference type="OMA" id="NTDGFAM"/>
<dbReference type="OrthoDB" id="9992747at2759"/>
<name>A0A7I4Z511_HAECO</name>
<dbReference type="InterPro" id="IPR023696">
    <property type="entry name" value="Ureohydrolase_dom_sf"/>
</dbReference>
<protein>
    <submittedName>
        <fullName evidence="3">EIF3_N domain-containing protein</fullName>
    </submittedName>
</protein>
<sequence length="131" mass="14520">MSIDIDGFDVADAPAVGTPAENGIVASDFLRTVLTLDLSKLLATEIVEFLPKFDDQQKSSEKLVVNLMESIYLTKFFQNETTAAIEQRRQATALKQKKSLTIVMYTLHIIHIVSQCAILNGIKPINHSEVT</sequence>
<evidence type="ECO:0000313" key="3">
    <source>
        <dbReference type="WBParaSite" id="HCON_00190290-00001"/>
    </source>
</evidence>
<dbReference type="InterPro" id="IPR006035">
    <property type="entry name" value="Ureohydrolase"/>
</dbReference>
<dbReference type="Gene3D" id="3.40.800.10">
    <property type="entry name" value="Ureohydrolase domain"/>
    <property type="match status" value="1"/>
</dbReference>
<dbReference type="GO" id="GO:0046872">
    <property type="term" value="F:metal ion binding"/>
    <property type="evidence" value="ECO:0007669"/>
    <property type="project" value="InterPro"/>
</dbReference>
<organism evidence="2 3">
    <name type="scientific">Haemonchus contortus</name>
    <name type="common">Barber pole worm</name>
    <dbReference type="NCBI Taxonomy" id="6289"/>
    <lineage>
        <taxon>Eukaryota</taxon>
        <taxon>Metazoa</taxon>
        <taxon>Ecdysozoa</taxon>
        <taxon>Nematoda</taxon>
        <taxon>Chromadorea</taxon>
        <taxon>Rhabditida</taxon>
        <taxon>Rhabditina</taxon>
        <taxon>Rhabditomorpha</taxon>
        <taxon>Strongyloidea</taxon>
        <taxon>Trichostrongylidae</taxon>
        <taxon>Haemonchus</taxon>
    </lineage>
</organism>
<evidence type="ECO:0000313" key="2">
    <source>
        <dbReference type="Proteomes" id="UP000025227"/>
    </source>
</evidence>
<dbReference type="Pfam" id="PF00491">
    <property type="entry name" value="Arginase"/>
    <property type="match status" value="1"/>
</dbReference>
<dbReference type="Proteomes" id="UP000025227">
    <property type="component" value="Unplaced"/>
</dbReference>
<accession>A0A7I4Z511</accession>
<comment type="similarity">
    <text evidence="1">Belongs to the arginase family.</text>
</comment>
<proteinExistence type="inferred from homology"/>